<dbReference type="EC" id="3.2.1.23" evidence="3 8"/>
<dbReference type="Pfam" id="PF01301">
    <property type="entry name" value="Glyco_hydro_35"/>
    <property type="match status" value="1"/>
</dbReference>
<evidence type="ECO:0000256" key="6">
    <source>
        <dbReference type="ARBA" id="ARBA00023180"/>
    </source>
</evidence>
<evidence type="ECO:0000259" key="11">
    <source>
        <dbReference type="SMART" id="SM01029"/>
    </source>
</evidence>
<keyword evidence="4 10" id="KW-0732">Signal</keyword>
<keyword evidence="5 8" id="KW-0378">Hydrolase</keyword>
<keyword evidence="13" id="KW-1185">Reference proteome</keyword>
<dbReference type="SMART" id="SM01029">
    <property type="entry name" value="BetaGal_dom2"/>
    <property type="match status" value="1"/>
</dbReference>
<dbReference type="InterPro" id="IPR019801">
    <property type="entry name" value="Glyco_hydro_35_CS"/>
</dbReference>
<proteinExistence type="inferred from homology"/>
<organism evidence="12 13">
    <name type="scientific">Pseudopithomyces chartarum</name>
    <dbReference type="NCBI Taxonomy" id="1892770"/>
    <lineage>
        <taxon>Eukaryota</taxon>
        <taxon>Fungi</taxon>
        <taxon>Dikarya</taxon>
        <taxon>Ascomycota</taxon>
        <taxon>Pezizomycotina</taxon>
        <taxon>Dothideomycetes</taxon>
        <taxon>Pleosporomycetidae</taxon>
        <taxon>Pleosporales</taxon>
        <taxon>Massarineae</taxon>
        <taxon>Didymosphaeriaceae</taxon>
        <taxon>Pseudopithomyces</taxon>
    </lineage>
</organism>
<name>A0AAN6RH36_9PLEO</name>
<dbReference type="Pfam" id="PF13363">
    <property type="entry name" value="BetaGal_dom3"/>
    <property type="match status" value="1"/>
</dbReference>
<dbReference type="SUPFAM" id="SSF117100">
    <property type="entry name" value="Beta-galactosidase LacA, domain 3"/>
    <property type="match status" value="1"/>
</dbReference>
<feature type="domain" description="Beta-galactosidase" evidence="11">
    <location>
        <begin position="356"/>
        <end position="535"/>
    </location>
</feature>
<protein>
    <recommendedName>
        <fullName evidence="3 8">Beta-galactosidase</fullName>
        <ecNumber evidence="3 8">3.2.1.23</ecNumber>
    </recommendedName>
</protein>
<evidence type="ECO:0000256" key="7">
    <source>
        <dbReference type="ARBA" id="ARBA00023295"/>
    </source>
</evidence>
<keyword evidence="7 8" id="KW-0326">Glycosidase</keyword>
<dbReference type="SUPFAM" id="SSF51445">
    <property type="entry name" value="(Trans)glycosidases"/>
    <property type="match status" value="1"/>
</dbReference>
<dbReference type="PROSITE" id="PS01182">
    <property type="entry name" value="GLYCOSYL_HYDROL_F35"/>
    <property type="match status" value="1"/>
</dbReference>
<dbReference type="InterPro" id="IPR017853">
    <property type="entry name" value="GH"/>
</dbReference>
<dbReference type="PRINTS" id="PR00742">
    <property type="entry name" value="GLHYDRLASE35"/>
</dbReference>
<dbReference type="FunFam" id="2.60.120.260:FF:000065">
    <property type="entry name" value="Beta-galactosidase A"/>
    <property type="match status" value="1"/>
</dbReference>
<evidence type="ECO:0000256" key="3">
    <source>
        <dbReference type="ARBA" id="ARBA00012756"/>
    </source>
</evidence>
<dbReference type="InterPro" id="IPR031330">
    <property type="entry name" value="Gly_Hdrlase_35_cat"/>
</dbReference>
<dbReference type="SUPFAM" id="SSF49785">
    <property type="entry name" value="Galactose-binding domain-like"/>
    <property type="match status" value="2"/>
</dbReference>
<dbReference type="InterPro" id="IPR025972">
    <property type="entry name" value="BetaGal_dom3"/>
</dbReference>
<evidence type="ECO:0000256" key="9">
    <source>
        <dbReference type="RuleBase" id="RU003679"/>
    </source>
</evidence>
<dbReference type="GO" id="GO:0004565">
    <property type="term" value="F:beta-galactosidase activity"/>
    <property type="evidence" value="ECO:0007669"/>
    <property type="project" value="UniProtKB-EC"/>
</dbReference>
<dbReference type="InterPro" id="IPR037110">
    <property type="entry name" value="Betagal_dom2_sf"/>
</dbReference>
<evidence type="ECO:0000256" key="10">
    <source>
        <dbReference type="SAM" id="SignalP"/>
    </source>
</evidence>
<dbReference type="Gene3D" id="2.60.120.260">
    <property type="entry name" value="Galactose-binding domain-like"/>
    <property type="match status" value="2"/>
</dbReference>
<dbReference type="AlphaFoldDB" id="A0AAN6RH36"/>
<dbReference type="FunFam" id="2.102.20.10:FF:000001">
    <property type="entry name" value="Beta-galactosidase A"/>
    <property type="match status" value="1"/>
</dbReference>
<accession>A0AAN6RH36</accession>
<evidence type="ECO:0000256" key="8">
    <source>
        <dbReference type="RuleBase" id="RU000675"/>
    </source>
</evidence>
<dbReference type="InterPro" id="IPR018954">
    <property type="entry name" value="Betagal_dom2"/>
</dbReference>
<keyword evidence="6" id="KW-0325">Glycoprotein</keyword>
<dbReference type="Pfam" id="PF13364">
    <property type="entry name" value="BetaGal_ABD2"/>
    <property type="match status" value="2"/>
</dbReference>
<dbReference type="InterPro" id="IPR008979">
    <property type="entry name" value="Galactose-bd-like_sf"/>
</dbReference>
<dbReference type="PANTHER" id="PTHR23421">
    <property type="entry name" value="BETA-GALACTOSIDASE RELATED"/>
    <property type="match status" value="1"/>
</dbReference>
<evidence type="ECO:0000256" key="1">
    <source>
        <dbReference type="ARBA" id="ARBA00001412"/>
    </source>
</evidence>
<evidence type="ECO:0000256" key="5">
    <source>
        <dbReference type="ARBA" id="ARBA00022801"/>
    </source>
</evidence>
<dbReference type="Proteomes" id="UP001280581">
    <property type="component" value="Unassembled WGS sequence"/>
</dbReference>
<feature type="chain" id="PRO_5042915280" description="Beta-galactosidase" evidence="10">
    <location>
        <begin position="23"/>
        <end position="963"/>
    </location>
</feature>
<evidence type="ECO:0000256" key="2">
    <source>
        <dbReference type="ARBA" id="ARBA00009809"/>
    </source>
</evidence>
<dbReference type="FunFam" id="3.20.20.80:FF:000040">
    <property type="entry name" value="Beta-galactosidase A"/>
    <property type="match status" value="1"/>
</dbReference>
<dbReference type="InterPro" id="IPR001944">
    <property type="entry name" value="Glycoside_Hdrlase_35"/>
</dbReference>
<dbReference type="GO" id="GO:0005975">
    <property type="term" value="P:carbohydrate metabolic process"/>
    <property type="evidence" value="ECO:0007669"/>
    <property type="project" value="InterPro"/>
</dbReference>
<comment type="catalytic activity">
    <reaction evidence="1 8">
        <text>Hydrolysis of terminal non-reducing beta-D-galactose residues in beta-D-galactosides.</text>
        <dbReference type="EC" id="3.2.1.23"/>
    </reaction>
</comment>
<sequence length="963" mass="105320">MKELRRVLGALALACFTVAANGRALGYGSPVEIIKPYKREALQDIKIKALGYNGVSFYVDWALLEGKPGEYREEGVFDLKPFFEAASEAGIYLIARPGPYINAEVSGGGYPGWIQRAQGLLRTRAEGYLNATDNYMANIGKTIAAAQITNGGPVILIQPENEYTSSRVTPFPDGEYMQYIEDQIRNAGVVVPFISNDANNGGHNVPGSGLGEVDIYGHDGYPLGFDCSNPTVWGDRQLVTDWYDVHMKQSPNTPYSIVEFQGGSYDPWGGPGFAKCLQLVNAEFERVFYKNIYTFGVTIFNIYMTFGGTNWGNLGHPGGYTSYDYAAPIGEDRQVNREKYSEQKLQANFFKVSPAYLTAARGRASTTQWTTNPAITVTDATKNSTKFYFVRHTKYNTLDSASYKLTIQTSAFGNTTVPQYNGTSLSLNGRDSKIHVSDYNIGGKTLVYSTAEIFTWHKYDDKTVLVVYGGPGETHELVLAVTGLEVLEGDVKSIATRGYTLLNFKADGTRKIAKVGVGEDFVYVYMLDRNSAYNYWSVDQAPHSNAEAVILKAGYLVRTVDVEGSTLALTGDVNATTPIEILGGAPSDLSNLTFNGQELEFKTSSAGVVSAEVGYSKPNVDIPDISKLKWKYIDSLPEIQSSYDDTDWKKADLKESYNDYRDLNTPISLYGSDYGFHTGVLLFRGEFTATGAEKTLFIITQGGSAYGSSVWLNDQFLGGWKGQKYVDYADNTLTLPKLTAGTTYTITVVIDNQGLDENLTIGDDTMKNPRGIMDYNLDGHNKTDVSWKITGNLGGEDYVDKSRGPLNEGGLYVERQGLHLPGALSADAGWKDSAGPVVDGISKPGVGFFGAEFDLDLPSGWDIPLSFTFTNSSSQAYRVLLYVNGWQYGKYVNNIGPQTQFPVPEGILNYQGRNYLGIAVWGLESGETKLGGLELGADAFIATGLGKIGVVDGIEYEERDGAY</sequence>
<dbReference type="Gene3D" id="3.20.20.80">
    <property type="entry name" value="Glycosidases"/>
    <property type="match status" value="1"/>
</dbReference>
<dbReference type="Gene3D" id="2.102.20.10">
    <property type="entry name" value="Beta-galactosidase, domain 2"/>
    <property type="match status" value="1"/>
</dbReference>
<gene>
    <name evidence="12" type="ORF">GRF29_106g813558</name>
</gene>
<dbReference type="Pfam" id="PF10435">
    <property type="entry name" value="BetaGal_dom2"/>
    <property type="match status" value="1"/>
</dbReference>
<dbReference type="InterPro" id="IPR036833">
    <property type="entry name" value="BetaGal_dom3_sf"/>
</dbReference>
<comment type="similarity">
    <text evidence="2 9">Belongs to the glycosyl hydrolase 35 family.</text>
</comment>
<evidence type="ECO:0000313" key="12">
    <source>
        <dbReference type="EMBL" id="KAK3203858.1"/>
    </source>
</evidence>
<reference evidence="12 13" key="1">
    <citation type="submission" date="2021-02" db="EMBL/GenBank/DDBJ databases">
        <title>Genome assembly of Pseudopithomyces chartarum.</title>
        <authorList>
            <person name="Jauregui R."/>
            <person name="Singh J."/>
            <person name="Voisey C."/>
        </authorList>
    </citation>
    <scope>NUCLEOTIDE SEQUENCE [LARGE SCALE GENOMIC DNA]</scope>
    <source>
        <strain evidence="12 13">AGR01</strain>
    </source>
</reference>
<evidence type="ECO:0000313" key="13">
    <source>
        <dbReference type="Proteomes" id="UP001280581"/>
    </source>
</evidence>
<dbReference type="InterPro" id="IPR025300">
    <property type="entry name" value="BetaGal_jelly_roll_dom"/>
</dbReference>
<dbReference type="Gene3D" id="2.60.390.10">
    <property type="entry name" value="Beta-galactosidase, domain 3"/>
    <property type="match status" value="1"/>
</dbReference>
<comment type="caution">
    <text evidence="12">The sequence shown here is derived from an EMBL/GenBank/DDBJ whole genome shotgun (WGS) entry which is preliminary data.</text>
</comment>
<feature type="signal peptide" evidence="10">
    <location>
        <begin position="1"/>
        <end position="22"/>
    </location>
</feature>
<dbReference type="SUPFAM" id="SSF51011">
    <property type="entry name" value="Glycosyl hydrolase domain"/>
    <property type="match status" value="1"/>
</dbReference>
<dbReference type="EMBL" id="WVTA01000010">
    <property type="protein sequence ID" value="KAK3203858.1"/>
    <property type="molecule type" value="Genomic_DNA"/>
</dbReference>
<evidence type="ECO:0000256" key="4">
    <source>
        <dbReference type="ARBA" id="ARBA00022729"/>
    </source>
</evidence>